<feature type="compositionally biased region" description="Low complexity" evidence="5">
    <location>
        <begin position="505"/>
        <end position="526"/>
    </location>
</feature>
<feature type="region of interest" description="Disordered" evidence="5">
    <location>
        <begin position="562"/>
        <end position="592"/>
    </location>
</feature>
<reference evidence="7 8" key="1">
    <citation type="journal article" date="2021" name="Sci. Rep.">
        <title>Chromosome anchoring in Senegalese sole (Solea senegalensis) reveals sex-associated markers and genome rearrangements in flatfish.</title>
        <authorList>
            <person name="Guerrero-Cozar I."/>
            <person name="Gomez-Garrido J."/>
            <person name="Berbel C."/>
            <person name="Martinez-Blanch J.F."/>
            <person name="Alioto T."/>
            <person name="Claros M.G."/>
            <person name="Gagnaire P.A."/>
            <person name="Manchado M."/>
        </authorList>
    </citation>
    <scope>NUCLEOTIDE SEQUENCE [LARGE SCALE GENOMIC DNA]</scope>
    <source>
        <strain evidence="7">Sse05_10M</strain>
    </source>
</reference>
<gene>
    <name evidence="7" type="ORF">JOB18_046038</name>
</gene>
<feature type="compositionally biased region" description="Gly residues" evidence="5">
    <location>
        <begin position="629"/>
        <end position="640"/>
    </location>
</feature>
<dbReference type="GO" id="GO:0003723">
    <property type="term" value="F:RNA binding"/>
    <property type="evidence" value="ECO:0007669"/>
    <property type="project" value="UniProtKB-UniRule"/>
</dbReference>
<evidence type="ECO:0000256" key="3">
    <source>
        <dbReference type="ARBA" id="ARBA00023242"/>
    </source>
</evidence>
<feature type="region of interest" description="Disordered" evidence="5">
    <location>
        <begin position="349"/>
        <end position="387"/>
    </location>
</feature>
<dbReference type="InterPro" id="IPR015096">
    <property type="entry name" value="FUBP_C"/>
</dbReference>
<feature type="compositionally biased region" description="Gly residues" evidence="5">
    <location>
        <begin position="461"/>
        <end position="487"/>
    </location>
</feature>
<dbReference type="FunFam" id="3.30.1370.10:FF:000007">
    <property type="entry name" value="far upstream element-binding protein 1 isoform X1"/>
    <property type="match status" value="1"/>
</dbReference>
<dbReference type="GO" id="GO:0006355">
    <property type="term" value="P:regulation of DNA-templated transcription"/>
    <property type="evidence" value="ECO:0007669"/>
    <property type="project" value="InterPro"/>
</dbReference>
<dbReference type="SMART" id="SM00322">
    <property type="entry name" value="KH"/>
    <property type="match status" value="4"/>
</dbReference>
<name>A0AAV6QAX7_SOLSE</name>
<dbReference type="PROSITE" id="PS50084">
    <property type="entry name" value="KH_TYPE_1"/>
    <property type="match status" value="4"/>
</dbReference>
<accession>A0AAV6QAX7</accession>
<comment type="caution">
    <text evidence="7">The sequence shown here is derived from an EMBL/GenBank/DDBJ whole genome shotgun (WGS) entry which is preliminary data.</text>
</comment>
<dbReference type="CDD" id="cd22488">
    <property type="entry name" value="KH-I_FUBP2_rpt4"/>
    <property type="match status" value="1"/>
</dbReference>
<dbReference type="Proteomes" id="UP000693946">
    <property type="component" value="Linkage Group LG6"/>
</dbReference>
<dbReference type="InterPro" id="IPR004087">
    <property type="entry name" value="KH_dom"/>
</dbReference>
<dbReference type="GO" id="GO:0005634">
    <property type="term" value="C:nucleus"/>
    <property type="evidence" value="ECO:0007669"/>
    <property type="project" value="UniProtKB-SubCell"/>
</dbReference>
<evidence type="ECO:0000256" key="2">
    <source>
        <dbReference type="ARBA" id="ARBA00022737"/>
    </source>
</evidence>
<feature type="region of interest" description="Disordered" evidence="5">
    <location>
        <begin position="457"/>
        <end position="537"/>
    </location>
</feature>
<evidence type="ECO:0000259" key="6">
    <source>
        <dbReference type="SMART" id="SM00322"/>
    </source>
</evidence>
<feature type="compositionally biased region" description="Low complexity" evidence="5">
    <location>
        <begin position="488"/>
        <end position="498"/>
    </location>
</feature>
<feature type="domain" description="K Homology" evidence="6">
    <location>
        <begin position="179"/>
        <end position="251"/>
    </location>
</feature>
<evidence type="ECO:0000313" key="8">
    <source>
        <dbReference type="Proteomes" id="UP000693946"/>
    </source>
</evidence>
<feature type="domain" description="K Homology" evidence="6">
    <location>
        <begin position="274"/>
        <end position="344"/>
    </location>
</feature>
<evidence type="ECO:0000256" key="4">
    <source>
        <dbReference type="PROSITE-ProRule" id="PRU00117"/>
    </source>
</evidence>
<keyword evidence="3" id="KW-0539">Nucleus</keyword>
<keyword evidence="4" id="KW-0694">RNA-binding</keyword>
<organism evidence="7 8">
    <name type="scientific">Solea senegalensis</name>
    <name type="common">Senegalese sole</name>
    <dbReference type="NCBI Taxonomy" id="28829"/>
    <lineage>
        <taxon>Eukaryota</taxon>
        <taxon>Metazoa</taxon>
        <taxon>Chordata</taxon>
        <taxon>Craniata</taxon>
        <taxon>Vertebrata</taxon>
        <taxon>Euteleostomi</taxon>
        <taxon>Actinopterygii</taxon>
        <taxon>Neopterygii</taxon>
        <taxon>Teleostei</taxon>
        <taxon>Neoteleostei</taxon>
        <taxon>Acanthomorphata</taxon>
        <taxon>Carangaria</taxon>
        <taxon>Pleuronectiformes</taxon>
        <taxon>Pleuronectoidei</taxon>
        <taxon>Soleidae</taxon>
        <taxon>Solea</taxon>
    </lineage>
</organism>
<dbReference type="AlphaFoldDB" id="A0AAV6QAX7"/>
<feature type="domain" description="K Homology" evidence="6">
    <location>
        <begin position="382"/>
        <end position="455"/>
    </location>
</feature>
<feature type="region of interest" description="Disordered" evidence="5">
    <location>
        <begin position="37"/>
        <end position="81"/>
    </location>
</feature>
<dbReference type="Pfam" id="PF09005">
    <property type="entry name" value="FUBP_C"/>
    <property type="match status" value="2"/>
</dbReference>
<dbReference type="CDD" id="cd22396">
    <property type="entry name" value="KH-I_FUBP_rpt1"/>
    <property type="match status" value="1"/>
</dbReference>
<dbReference type="PANTHER" id="PTHR10288">
    <property type="entry name" value="KH DOMAIN CONTAINING RNA BINDING PROTEIN"/>
    <property type="match status" value="1"/>
</dbReference>
<protein>
    <submittedName>
        <fullName evidence="7">Far upstream element-binding protein 2-like</fullName>
    </submittedName>
</protein>
<feature type="region of interest" description="Disordered" evidence="5">
    <location>
        <begin position="658"/>
        <end position="679"/>
    </location>
</feature>
<feature type="domain" description="K Homology" evidence="6">
    <location>
        <begin position="99"/>
        <end position="169"/>
    </location>
</feature>
<feature type="compositionally biased region" description="Basic and acidic residues" evidence="5">
    <location>
        <begin position="59"/>
        <end position="80"/>
    </location>
</feature>
<dbReference type="InterPro" id="IPR047371">
    <property type="entry name" value="KH-I_FUBP2_rpt4"/>
</dbReference>
<feature type="region of interest" description="Disordered" evidence="5">
    <location>
        <begin position="620"/>
        <end position="640"/>
    </location>
</feature>
<dbReference type="Pfam" id="PF00013">
    <property type="entry name" value="KH_1"/>
    <property type="match status" value="4"/>
</dbReference>
<keyword evidence="8" id="KW-1185">Reference proteome</keyword>
<proteinExistence type="predicted"/>
<dbReference type="InterPro" id="IPR047369">
    <property type="entry name" value="KH-I_FUBP2_rpt2"/>
</dbReference>
<sequence length="679" mass="69309">MSDFGGLPTNGVGAGMKNDAFADAVQRARQIAAKIGGDGVPAASNNGGAEAYPFKAQKRSLEEADEPDAKKVAPQSDRDSALSIGPKLAALSQQSVRPSTMSEDYKVPDAMVGLVIGRGGEQINKIQQDSGCKVQIAHDTVGLPERSISLTGSPDAIQRAKALIEDIVSRGHETTNGQTGSMQEMIIPAGKAGLIIGKGGETIRQLQERAGVKMILIQDGSQPPNVDKPLRIIGDPYKVQQAKDMVNEILRERDHAGFGERSEYGSRMGGGGGGGGGIDIAVPRHSVGVVIGRSGEMIKKIQADTGVKIQFKPDDGTGPDKIAHIMGPPDQCQHAASVITELLQSIRDREEGGQGGPPGAGSGMPPGGRGRGRGQGNWGGPPGGGMTFSIPAHKCGLVIGRGGENVKSINQQTGAFVEISNQPPPNGDPNFKLFTIRGSPQQIDHAKQLIEEKIEAPLCPVGGGGPGPGGPGGPVGPGGPGGPGGPMGPYNPNPYNAGPPGGAPHGAAPSGPQYYQNWGNNYQQWQAPGPHDPNKAAADPNAAWAAYYAQYYAQYNNGQQPGGAMPAQAPGAGPAAAPGDQSQAAQAQGGQPDYTKAWEEYYKKMGMTQPAAGAAGAAAAPAAAAAAATGGGGGGAAGGGQQDYSAAWAEYYRQQAAYYGQPDQSPGQAPGQQPGQQAQ</sequence>
<keyword evidence="2" id="KW-0677">Repeat</keyword>
<dbReference type="CDD" id="cd22482">
    <property type="entry name" value="KH-I_FUBP2_rpt2"/>
    <property type="match status" value="1"/>
</dbReference>
<dbReference type="InterPro" id="IPR004088">
    <property type="entry name" value="KH_dom_type_1"/>
</dbReference>
<feature type="compositionally biased region" description="Gly residues" evidence="5">
    <location>
        <begin position="353"/>
        <end position="386"/>
    </location>
</feature>
<evidence type="ECO:0000313" key="7">
    <source>
        <dbReference type="EMBL" id="KAG7487085.1"/>
    </source>
</evidence>
<comment type="subcellular location">
    <subcellularLocation>
        <location evidence="1">Nucleus</location>
    </subcellularLocation>
</comment>
<evidence type="ECO:0000256" key="5">
    <source>
        <dbReference type="SAM" id="MobiDB-lite"/>
    </source>
</evidence>
<feature type="compositionally biased region" description="Low complexity" evidence="5">
    <location>
        <begin position="660"/>
        <end position="679"/>
    </location>
</feature>
<dbReference type="EMBL" id="JAGKHQ010000018">
    <property type="protein sequence ID" value="KAG7487085.1"/>
    <property type="molecule type" value="Genomic_DNA"/>
</dbReference>
<evidence type="ECO:0000256" key="1">
    <source>
        <dbReference type="ARBA" id="ARBA00004123"/>
    </source>
</evidence>